<feature type="compositionally biased region" description="Basic residues" evidence="1">
    <location>
        <begin position="151"/>
        <end position="178"/>
    </location>
</feature>
<feature type="compositionally biased region" description="Basic residues" evidence="1">
    <location>
        <begin position="1"/>
        <end position="11"/>
    </location>
</feature>
<organism evidence="2 3">
    <name type="scientific">Hipposideros armiger</name>
    <name type="common">Great Himalayan leaf-nosed bat</name>
    <dbReference type="NCBI Taxonomy" id="186990"/>
    <lineage>
        <taxon>Eukaryota</taxon>
        <taxon>Metazoa</taxon>
        <taxon>Chordata</taxon>
        <taxon>Craniata</taxon>
        <taxon>Vertebrata</taxon>
        <taxon>Euteleostomi</taxon>
        <taxon>Mammalia</taxon>
        <taxon>Eutheria</taxon>
        <taxon>Laurasiatheria</taxon>
        <taxon>Chiroptera</taxon>
        <taxon>Yinpterochiroptera</taxon>
        <taxon>Rhinolophoidea</taxon>
        <taxon>Hipposideridae</taxon>
        <taxon>Hipposideros</taxon>
    </lineage>
</organism>
<evidence type="ECO:0000313" key="3">
    <source>
        <dbReference type="RefSeq" id="XP_019492668.1"/>
    </source>
</evidence>
<feature type="region of interest" description="Disordered" evidence="1">
    <location>
        <begin position="59"/>
        <end position="127"/>
    </location>
</feature>
<reference evidence="3" key="1">
    <citation type="submission" date="2025-08" db="UniProtKB">
        <authorList>
            <consortium name="RefSeq"/>
        </authorList>
    </citation>
    <scope>IDENTIFICATION</scope>
    <source>
        <tissue evidence="3">Muscle</tissue>
    </source>
</reference>
<evidence type="ECO:0000256" key="1">
    <source>
        <dbReference type="SAM" id="MobiDB-lite"/>
    </source>
</evidence>
<protein>
    <submittedName>
        <fullName evidence="3">Uncharacterized protein C10orf95-like isoform X3</fullName>
    </submittedName>
</protein>
<dbReference type="GeneID" id="109380000"/>
<sequence>MRVAAGRRARSRALEGGVRERMSARGGTRRVCAGGTGRAVRVCACARCACPAVLKDTSGRRRRSRCPGDVTARPSDNRPVPEPSADTRGGSCGGGSGDGRAQARPASRSWEPVARSPRTLGSRPAGGARGPVPLLCGVPAPSSQAAACGVHGHRRRGGNGRRGERRRRRPRSGRRRQRPPGTDAVMGVGPAKSQGLLNRPPQGQGWKAD</sequence>
<keyword evidence="2" id="KW-1185">Reference proteome</keyword>
<proteinExistence type="predicted"/>
<gene>
    <name evidence="3" type="primary">LOC109380000</name>
</gene>
<accession>A0A8B7QXZ8</accession>
<feature type="region of interest" description="Disordered" evidence="1">
    <location>
        <begin position="142"/>
        <end position="209"/>
    </location>
</feature>
<evidence type="ECO:0000313" key="2">
    <source>
        <dbReference type="Proteomes" id="UP000694851"/>
    </source>
</evidence>
<name>A0A8B7QXZ8_HIPAR</name>
<dbReference type="AlphaFoldDB" id="A0A8B7QXZ8"/>
<feature type="region of interest" description="Disordered" evidence="1">
    <location>
        <begin position="1"/>
        <end position="28"/>
    </location>
</feature>
<dbReference type="RefSeq" id="XP_019492668.1">
    <property type="nucleotide sequence ID" value="XM_019637123.1"/>
</dbReference>
<dbReference type="Proteomes" id="UP000694851">
    <property type="component" value="Unplaced"/>
</dbReference>